<dbReference type="AlphaFoldDB" id="A0A6J7JHM5"/>
<dbReference type="PANTHER" id="PTHR36577">
    <property type="entry name" value="DUF521 DOMAIN PROTEIN (AFU_ORTHOLOGUE AFUA_6G00490)"/>
    <property type="match status" value="1"/>
</dbReference>
<dbReference type="EMBL" id="CAFBNE010000025">
    <property type="protein sequence ID" value="CAB4942950.1"/>
    <property type="molecule type" value="Genomic_DNA"/>
</dbReference>
<keyword evidence="2" id="KW-0456">Lyase</keyword>
<gene>
    <name evidence="4" type="ORF">UFOPK3772_01046</name>
</gene>
<organism evidence="4">
    <name type="scientific">freshwater metagenome</name>
    <dbReference type="NCBI Taxonomy" id="449393"/>
    <lineage>
        <taxon>unclassified sequences</taxon>
        <taxon>metagenomes</taxon>
        <taxon>ecological metagenomes</taxon>
    </lineage>
</organism>
<evidence type="ECO:0000259" key="3">
    <source>
        <dbReference type="Pfam" id="PF04412"/>
    </source>
</evidence>
<feature type="domain" description="Phosphomevalonate dehydratase large subunit-like" evidence="3">
    <location>
        <begin position="10"/>
        <end position="408"/>
    </location>
</feature>
<proteinExistence type="predicted"/>
<name>A0A6J7JHM5_9ZZZZ</name>
<dbReference type="Pfam" id="PF04412">
    <property type="entry name" value="AcnX"/>
    <property type="match status" value="1"/>
</dbReference>
<evidence type="ECO:0000256" key="2">
    <source>
        <dbReference type="ARBA" id="ARBA00023239"/>
    </source>
</evidence>
<dbReference type="PANTHER" id="PTHR36577:SF3">
    <property type="entry name" value="DUF521 DOMAIN PROTEIN (AFU_ORTHOLOGUE AFUA_6G00490)"/>
    <property type="match status" value="1"/>
</dbReference>
<dbReference type="GO" id="GO:0016829">
    <property type="term" value="F:lyase activity"/>
    <property type="evidence" value="ECO:0007669"/>
    <property type="project" value="UniProtKB-KW"/>
</dbReference>
<evidence type="ECO:0000256" key="1">
    <source>
        <dbReference type="ARBA" id="ARBA00023004"/>
    </source>
</evidence>
<dbReference type="InterPro" id="IPR007506">
    <property type="entry name" value="PMDh-L-like_dom"/>
</dbReference>
<evidence type="ECO:0000313" key="4">
    <source>
        <dbReference type="EMBL" id="CAB4942950.1"/>
    </source>
</evidence>
<keyword evidence="1" id="KW-0408">Iron</keyword>
<accession>A0A6J7JHM5</accession>
<protein>
    <submittedName>
        <fullName evidence="4">Unannotated protein</fullName>
    </submittedName>
</protein>
<sequence length="422" mass="44337">MNTPVAPSTELTAGERSMLAGEEGPAVALAMRVLLVAAQAQKAQRLIPITAAHIDGCLYHGPSSLDFVRVLVEGGGRVRVPTTLNVGGLDLNRPDLFIGSSTRRTSATELMDSYVGLGCQPTFTCAPYQLPGRPQRGEDVAWAESNAIVFGNSMIGLRTNRYGDLVDICAAIAGLVPYSGLHIARNRVARSVFTVDPDVRTLDEDLLPALLGHHVSRLTGTLIPVIDGLQDLDITEDWGKAFGAAAASGGGVAMFHVAGATPEAPDLATAIQGLPPLLERRVTHADLMAAHEELTTSALDARLGGVSLGTPHLSRTQLVEIADDLAGRLVQVPTFATTSRSVASSEPDAVARLEASGVTIVRDTCIYGPSKVLDPDGTMMTNSAKWAYYAPSQLGYQVILASRKDCVESAVQGRILVGGGRG</sequence>
<reference evidence="4" key="1">
    <citation type="submission" date="2020-05" db="EMBL/GenBank/DDBJ databases">
        <authorList>
            <person name="Chiriac C."/>
            <person name="Salcher M."/>
            <person name="Ghai R."/>
            <person name="Kavagutti S V."/>
        </authorList>
    </citation>
    <scope>NUCLEOTIDE SEQUENCE</scope>
</reference>